<reference evidence="6" key="1">
    <citation type="submission" date="2020-03" db="EMBL/GenBank/DDBJ databases">
        <authorList>
            <person name="Weist P."/>
        </authorList>
    </citation>
    <scope>NUCLEOTIDE SEQUENCE</scope>
</reference>
<dbReference type="SUPFAM" id="SSF50814">
    <property type="entry name" value="Lipocalins"/>
    <property type="match status" value="1"/>
</dbReference>
<dbReference type="AlphaFoldDB" id="A0A9N7YSQ4"/>
<gene>
    <name evidence="6" type="ORF">PLEPLA_LOCUS23668</name>
</gene>
<feature type="compositionally biased region" description="Basic and acidic residues" evidence="5">
    <location>
        <begin position="151"/>
        <end position="160"/>
    </location>
</feature>
<dbReference type="EMBL" id="CADEAL010001785">
    <property type="protein sequence ID" value="CAB1435609.1"/>
    <property type="molecule type" value="Genomic_DNA"/>
</dbReference>
<proteinExistence type="predicted"/>
<dbReference type="Proteomes" id="UP001153269">
    <property type="component" value="Unassembled WGS sequence"/>
</dbReference>
<keyword evidence="2" id="KW-0964">Secreted</keyword>
<keyword evidence="4" id="KW-0325">Glycoprotein</keyword>
<evidence type="ECO:0000256" key="3">
    <source>
        <dbReference type="ARBA" id="ARBA00022729"/>
    </source>
</evidence>
<dbReference type="InterPro" id="IPR022734">
    <property type="entry name" value="ApoM"/>
</dbReference>
<comment type="subcellular location">
    <subcellularLocation>
        <location evidence="1">Secreted</location>
    </subcellularLocation>
</comment>
<evidence type="ECO:0000256" key="5">
    <source>
        <dbReference type="SAM" id="MobiDB-lite"/>
    </source>
</evidence>
<dbReference type="PANTHER" id="PTHR11967:SF2">
    <property type="entry name" value="ALPHA-1-ACID GLYCOPROTEIN 1"/>
    <property type="match status" value="1"/>
</dbReference>
<feature type="compositionally biased region" description="Gly residues" evidence="5">
    <location>
        <begin position="137"/>
        <end position="147"/>
    </location>
</feature>
<evidence type="ECO:0000256" key="2">
    <source>
        <dbReference type="ARBA" id="ARBA00022525"/>
    </source>
</evidence>
<evidence type="ECO:0000256" key="4">
    <source>
        <dbReference type="ARBA" id="ARBA00023180"/>
    </source>
</evidence>
<comment type="caution">
    <text evidence="6">The sequence shown here is derived from an EMBL/GenBank/DDBJ whole genome shotgun (WGS) entry which is preliminary data.</text>
</comment>
<keyword evidence="3" id="KW-0732">Signal</keyword>
<accession>A0A9N7YSQ4</accession>
<dbReference type="PANTHER" id="PTHR11967">
    <property type="entry name" value="ALPHA-1-ACID GLYCOPROTEIN"/>
    <property type="match status" value="1"/>
</dbReference>
<keyword evidence="7" id="KW-1185">Reference proteome</keyword>
<evidence type="ECO:0008006" key="8">
    <source>
        <dbReference type="Google" id="ProtNLM"/>
    </source>
</evidence>
<organism evidence="6 7">
    <name type="scientific">Pleuronectes platessa</name>
    <name type="common">European plaice</name>
    <dbReference type="NCBI Taxonomy" id="8262"/>
    <lineage>
        <taxon>Eukaryota</taxon>
        <taxon>Metazoa</taxon>
        <taxon>Chordata</taxon>
        <taxon>Craniata</taxon>
        <taxon>Vertebrata</taxon>
        <taxon>Euteleostomi</taxon>
        <taxon>Actinopterygii</taxon>
        <taxon>Neopterygii</taxon>
        <taxon>Teleostei</taxon>
        <taxon>Neoteleostei</taxon>
        <taxon>Acanthomorphata</taxon>
        <taxon>Carangaria</taxon>
        <taxon>Pleuronectiformes</taxon>
        <taxon>Pleuronectoidei</taxon>
        <taxon>Pleuronectidae</taxon>
        <taxon>Pleuronectes</taxon>
    </lineage>
</organism>
<sequence>MSVGHSAPLMCKVLIRPSDQLDPHHLEGRWVLVAGSLANNLSQNIMRARDSLTVDFNTTSYTQTSSLGDRCFRAHYNVSMKDHIVSFKQKTLSFTANLLHTSCPDCVLLTGEFVSPILLFEGLVHVQQEEGGDAEGDGGVRGSGGVSEHGSGYRDGSDHEALPHNARVKICETFWDNYIKAAKSLQRTHSPQGTFELSNMCLVVFAVALLCSVTVSHSSPVACEDLVRPLDRQDLRHLEGQWALVAGSLSHLPNLERFKQRDSAAVNFSRNHSDSHISYTRAIRVENGCMYATFNISFQGSGFTFDGTAQSNLSAHFVRTSCGDCTLMRMDLPGKMTHMYLFSRRREVGQQEMEEFRAQVQCLDMPPPVVMDPEKELCPEETSAAQREN</sequence>
<protein>
    <recommendedName>
        <fullName evidence="8">Apolipoprotein M</fullName>
    </recommendedName>
</protein>
<feature type="region of interest" description="Disordered" evidence="5">
    <location>
        <begin position="130"/>
        <end position="160"/>
    </location>
</feature>
<evidence type="ECO:0000256" key="1">
    <source>
        <dbReference type="ARBA" id="ARBA00004613"/>
    </source>
</evidence>
<evidence type="ECO:0000313" key="7">
    <source>
        <dbReference type="Proteomes" id="UP001153269"/>
    </source>
</evidence>
<dbReference type="GO" id="GO:0005576">
    <property type="term" value="C:extracellular region"/>
    <property type="evidence" value="ECO:0007669"/>
    <property type="project" value="UniProtKB-SubCell"/>
</dbReference>
<dbReference type="Pfam" id="PF11032">
    <property type="entry name" value="ApoM"/>
    <property type="match status" value="1"/>
</dbReference>
<dbReference type="InterPro" id="IPR012674">
    <property type="entry name" value="Calycin"/>
</dbReference>
<dbReference type="Gene3D" id="2.40.128.20">
    <property type="match status" value="2"/>
</dbReference>
<name>A0A9N7YSQ4_PLEPL</name>
<evidence type="ECO:0000313" key="6">
    <source>
        <dbReference type="EMBL" id="CAB1435609.1"/>
    </source>
</evidence>